<dbReference type="InterPro" id="IPR022890">
    <property type="entry name" value="Fd--NADP_Rdtase_type_2"/>
</dbReference>
<feature type="binding site" evidence="5">
    <location>
        <position position="32"/>
    </location>
    <ligand>
        <name>FAD</name>
        <dbReference type="ChEBI" id="CHEBI:57692"/>
    </ligand>
</feature>
<keyword evidence="8" id="KW-1185">Reference proteome</keyword>
<evidence type="ECO:0000256" key="3">
    <source>
        <dbReference type="ARBA" id="ARBA00022857"/>
    </source>
</evidence>
<comment type="catalytic activity">
    <reaction evidence="5">
        <text>2 reduced [2Fe-2S]-[ferredoxin] + NADP(+) + H(+) = 2 oxidized [2Fe-2S]-[ferredoxin] + NADPH</text>
        <dbReference type="Rhea" id="RHEA:20125"/>
        <dbReference type="Rhea" id="RHEA-COMP:10000"/>
        <dbReference type="Rhea" id="RHEA-COMP:10001"/>
        <dbReference type="ChEBI" id="CHEBI:15378"/>
        <dbReference type="ChEBI" id="CHEBI:33737"/>
        <dbReference type="ChEBI" id="CHEBI:33738"/>
        <dbReference type="ChEBI" id="CHEBI:57783"/>
        <dbReference type="ChEBI" id="CHEBI:58349"/>
        <dbReference type="EC" id="1.18.1.2"/>
    </reaction>
</comment>
<dbReference type="EMBL" id="CP024870">
    <property type="protein sequence ID" value="ATX71489.1"/>
    <property type="molecule type" value="Genomic_DNA"/>
</dbReference>
<dbReference type="GO" id="GO:0050660">
    <property type="term" value="F:flavin adenine dinucleotide binding"/>
    <property type="evidence" value="ECO:0007669"/>
    <property type="project" value="UniProtKB-UniRule"/>
</dbReference>
<dbReference type="Proteomes" id="UP000231179">
    <property type="component" value="Chromosome"/>
</dbReference>
<dbReference type="InterPro" id="IPR023753">
    <property type="entry name" value="FAD/NAD-binding_dom"/>
</dbReference>
<evidence type="ECO:0000256" key="5">
    <source>
        <dbReference type="HAMAP-Rule" id="MF_01685"/>
    </source>
</evidence>
<name>A0A2K8KLL3_9MOLU</name>
<feature type="binding site" evidence="5">
    <location>
        <position position="89"/>
    </location>
    <ligand>
        <name>FAD</name>
        <dbReference type="ChEBI" id="CHEBI:57692"/>
    </ligand>
</feature>
<dbReference type="AlphaFoldDB" id="A0A2K8KLL3"/>
<dbReference type="HAMAP" id="MF_01685">
    <property type="entry name" value="FENR2"/>
    <property type="match status" value="1"/>
</dbReference>
<dbReference type="PRINTS" id="PR00469">
    <property type="entry name" value="PNDRDTASEII"/>
</dbReference>
<comment type="caution">
    <text evidence="5">Lacks conserved residue(s) required for the propagation of feature annotation.</text>
</comment>
<dbReference type="SUPFAM" id="SSF51905">
    <property type="entry name" value="FAD/NAD(P)-binding domain"/>
    <property type="match status" value="1"/>
</dbReference>
<dbReference type="Gene3D" id="3.50.50.60">
    <property type="entry name" value="FAD/NAD(P)-binding domain"/>
    <property type="match status" value="2"/>
</dbReference>
<dbReference type="PRINTS" id="PR00368">
    <property type="entry name" value="FADPNR"/>
</dbReference>
<gene>
    <name evidence="7" type="primary">trxB</name>
    <name evidence="7" type="ORF">SCLAR_v1c11890</name>
</gene>
<keyword evidence="1 5" id="KW-0285">Flavoprotein</keyword>
<organism evidence="7 8">
    <name type="scientific">Spiroplasma clarkii</name>
    <dbReference type="NCBI Taxonomy" id="2139"/>
    <lineage>
        <taxon>Bacteria</taxon>
        <taxon>Bacillati</taxon>
        <taxon>Mycoplasmatota</taxon>
        <taxon>Mollicutes</taxon>
        <taxon>Entomoplasmatales</taxon>
        <taxon>Spiroplasmataceae</taxon>
        <taxon>Spiroplasma</taxon>
    </lineage>
</organism>
<comment type="similarity">
    <text evidence="5">Belongs to the ferredoxin--NADP reductase type 2 family.</text>
</comment>
<dbReference type="RefSeq" id="WP_100255021.1">
    <property type="nucleotide sequence ID" value="NZ_CP024870.1"/>
</dbReference>
<sequence length="325" mass="36317">MTKDLLIIGCGPAGLYAWKMAADLGLTGIIVEGQPSYGGQVSNNYPEKIIKNLPAIPEIKASDAMDNMYAAINQNADIAVKYNTTIKSIDIITPKEDADWQKNWFKVKFSDKSVEEFKRILFADGIGVYSPVRLTDEDYDNVIYTVTDLKEFDKKNVLIFGGGDSAVDWANQIVTNAKSVTVIHRRDEFRAKPANLQLAAEQGVKLLAPYIFQEITKTSNDCIEKLQVANDDQVLTLEADIILVQYGQQMNKTKYKNLDLAMNEQSRILVDQTFESNITGIYAAGDCCAHPTKTRNILSSIFEAMNAIINIEKVVHHRKVLNNGW</sequence>
<dbReference type="EC" id="1.18.1.2" evidence="5"/>
<evidence type="ECO:0000256" key="4">
    <source>
        <dbReference type="ARBA" id="ARBA00023002"/>
    </source>
</evidence>
<evidence type="ECO:0000259" key="6">
    <source>
        <dbReference type="Pfam" id="PF07992"/>
    </source>
</evidence>
<protein>
    <recommendedName>
        <fullName evidence="5">Ferredoxin--NADP reductase</fullName>
        <shortName evidence="5">FNR</shortName>
        <shortName evidence="5">Fd-NADP(+) reductase</shortName>
        <ecNumber evidence="5">1.18.1.2</ecNumber>
    </recommendedName>
</protein>
<dbReference type="PANTHER" id="PTHR48105">
    <property type="entry name" value="THIOREDOXIN REDUCTASE 1-RELATED-RELATED"/>
    <property type="match status" value="1"/>
</dbReference>
<dbReference type="GO" id="GO:0050661">
    <property type="term" value="F:NADP binding"/>
    <property type="evidence" value="ECO:0007669"/>
    <property type="project" value="UniProtKB-UniRule"/>
</dbReference>
<dbReference type="InterPro" id="IPR050097">
    <property type="entry name" value="Ferredoxin-NADP_redctase_2"/>
</dbReference>
<feature type="binding site" evidence="5">
    <location>
        <position position="45"/>
    </location>
    <ligand>
        <name>FAD</name>
        <dbReference type="ChEBI" id="CHEBI:57692"/>
    </ligand>
</feature>
<dbReference type="Pfam" id="PF07992">
    <property type="entry name" value="Pyr_redox_2"/>
    <property type="match status" value="1"/>
</dbReference>
<evidence type="ECO:0000313" key="8">
    <source>
        <dbReference type="Proteomes" id="UP000231179"/>
    </source>
</evidence>
<keyword evidence="4 5" id="KW-0560">Oxidoreductase</keyword>
<evidence type="ECO:0000313" key="7">
    <source>
        <dbReference type="EMBL" id="ATX71489.1"/>
    </source>
</evidence>
<comment type="cofactor">
    <cofactor evidence="5">
        <name>FAD</name>
        <dbReference type="ChEBI" id="CHEBI:57692"/>
    </cofactor>
    <text evidence="5">Binds 1 FAD per subunit.</text>
</comment>
<keyword evidence="3 5" id="KW-0521">NADP</keyword>
<feature type="binding site" evidence="5">
    <location>
        <position position="40"/>
    </location>
    <ligand>
        <name>FAD</name>
        <dbReference type="ChEBI" id="CHEBI:57692"/>
    </ligand>
</feature>
<dbReference type="GO" id="GO:0004324">
    <property type="term" value="F:ferredoxin-NADP+ reductase activity"/>
    <property type="evidence" value="ECO:0007669"/>
    <property type="project" value="UniProtKB-UniRule"/>
</dbReference>
<dbReference type="InterPro" id="IPR036188">
    <property type="entry name" value="FAD/NAD-bd_sf"/>
</dbReference>
<accession>A0A2K8KLL3</accession>
<proteinExistence type="inferred from homology"/>
<evidence type="ECO:0000256" key="2">
    <source>
        <dbReference type="ARBA" id="ARBA00022827"/>
    </source>
</evidence>
<evidence type="ECO:0000256" key="1">
    <source>
        <dbReference type="ARBA" id="ARBA00022630"/>
    </source>
</evidence>
<reference evidence="7 8" key="1">
    <citation type="submission" date="2017-11" db="EMBL/GenBank/DDBJ databases">
        <title>Complete genome sequence of Spiroplasma clarkii CN-5 (DSM 19994).</title>
        <authorList>
            <person name="Tsai Y.-M."/>
            <person name="Chang A."/>
            <person name="Lo W.-S."/>
            <person name="Kuo C.-H."/>
        </authorList>
    </citation>
    <scope>NUCLEOTIDE SEQUENCE [LARGE SCALE GENOMIC DNA]</scope>
    <source>
        <strain evidence="7 8">CN-5</strain>
    </source>
</reference>
<feature type="domain" description="FAD/NAD(P)-binding" evidence="6">
    <location>
        <begin position="4"/>
        <end position="295"/>
    </location>
</feature>
<comment type="subunit">
    <text evidence="5">Homodimer.</text>
</comment>
<keyword evidence="2 5" id="KW-0274">FAD</keyword>
<feature type="binding site" evidence="5">
    <location>
        <position position="286"/>
    </location>
    <ligand>
        <name>FAD</name>
        <dbReference type="ChEBI" id="CHEBI:57692"/>
    </ligand>
</feature>